<dbReference type="FunFam" id="3.10.310.10:FF:000003">
    <property type="entry name" value="Proline racemase"/>
    <property type="match status" value="1"/>
</dbReference>
<sequence length="346" mass="37596">METDLPFGRWQAPAHWLSIDTLDCHTGGEPLRIITRGFPVLPQASILEQRRACQQHDHLRTLLMHEPRGHADMYGCLIVPPERSDSAFGAVFLHNEGYSTMCGHAVIALAKVAAECGMVAIEHNRASLKIDVPCGQVSAVAELENGQVVRSGFENVASYVASDLLQIQVDGIGAVPLRIAYGGAYYAYVNADDISLSLDAASYAAIVDAGRRIKYAVMTSMPVKHPFEDDLSFLYGTIFYSASTTPGVFRRNVCVFADGEVDRSPTGSGVSGMAALLHADGQLEPGQSVMIESITGSRFRVELRRPTTFGPYAAVIPFVEGQANISGQHRFYLDPADPFPQGFFLR</sequence>
<dbReference type="Gene3D" id="3.10.310.10">
    <property type="entry name" value="Diaminopimelate Epimerase, Chain A, domain 1"/>
    <property type="match status" value="2"/>
</dbReference>
<organism evidence="2 3">
    <name type="scientific">Undibacterium luofuense</name>
    <dbReference type="NCBI Taxonomy" id="2828733"/>
    <lineage>
        <taxon>Bacteria</taxon>
        <taxon>Pseudomonadati</taxon>
        <taxon>Pseudomonadota</taxon>
        <taxon>Betaproteobacteria</taxon>
        <taxon>Burkholderiales</taxon>
        <taxon>Oxalobacteraceae</taxon>
        <taxon>Undibacterium</taxon>
    </lineage>
</organism>
<dbReference type="InterPro" id="IPR008794">
    <property type="entry name" value="Pro_racemase_fam"/>
</dbReference>
<gene>
    <name evidence="2" type="ORF">KDM89_00745</name>
</gene>
<dbReference type="PANTHER" id="PTHR33442:SF1">
    <property type="entry name" value="TRANS-3-HYDROXY-L-PROLINE DEHYDRATASE"/>
    <property type="match status" value="1"/>
</dbReference>
<proteinExistence type="inferred from homology"/>
<dbReference type="Proteomes" id="UP000680067">
    <property type="component" value="Unassembled WGS sequence"/>
</dbReference>
<keyword evidence="3" id="KW-1185">Reference proteome</keyword>
<dbReference type="GO" id="GO:0047580">
    <property type="term" value="F:4-hydroxyproline epimerase activity"/>
    <property type="evidence" value="ECO:0007669"/>
    <property type="project" value="TreeGrafter"/>
</dbReference>
<name>A0A941I685_9BURK</name>
<evidence type="ECO:0000313" key="3">
    <source>
        <dbReference type="Proteomes" id="UP000680067"/>
    </source>
</evidence>
<dbReference type="EMBL" id="JAGSPN010000001">
    <property type="protein sequence ID" value="MBR7780653.1"/>
    <property type="molecule type" value="Genomic_DNA"/>
</dbReference>
<dbReference type="Pfam" id="PF05544">
    <property type="entry name" value="Pro_racemase"/>
    <property type="match status" value="1"/>
</dbReference>
<dbReference type="SFLD" id="SFLDS00028">
    <property type="entry name" value="Proline_Racemase"/>
    <property type="match status" value="1"/>
</dbReference>
<dbReference type="PIRSF" id="PIRSF029792">
    <property type="entry name" value="Pro_racemase"/>
    <property type="match status" value="1"/>
</dbReference>
<accession>A0A941I685</accession>
<reference evidence="2" key="1">
    <citation type="submission" date="2021-04" db="EMBL/GenBank/DDBJ databases">
        <title>novel species isolated from subtropical streams in China.</title>
        <authorList>
            <person name="Lu H."/>
        </authorList>
    </citation>
    <scope>NUCLEOTIDE SEQUENCE</scope>
    <source>
        <strain evidence="2">LFS511W</strain>
    </source>
</reference>
<dbReference type="AlphaFoldDB" id="A0A941I685"/>
<dbReference type="PANTHER" id="PTHR33442">
    <property type="entry name" value="TRANS-3-HYDROXY-L-PROLINE DEHYDRATASE"/>
    <property type="match status" value="1"/>
</dbReference>
<dbReference type="SUPFAM" id="SSF54506">
    <property type="entry name" value="Diaminopimelate epimerase-like"/>
    <property type="match status" value="1"/>
</dbReference>
<comment type="similarity">
    <text evidence="1">Belongs to the proline racemase family.</text>
</comment>
<evidence type="ECO:0000256" key="1">
    <source>
        <dbReference type="ARBA" id="ARBA00007529"/>
    </source>
</evidence>
<protein>
    <submittedName>
        <fullName evidence="2">Proline racemase family protein</fullName>
    </submittedName>
</protein>
<evidence type="ECO:0000313" key="2">
    <source>
        <dbReference type="EMBL" id="MBR7780653.1"/>
    </source>
</evidence>
<dbReference type="RefSeq" id="WP_212686048.1">
    <property type="nucleotide sequence ID" value="NZ_JAGSPN010000001.1"/>
</dbReference>
<comment type="caution">
    <text evidence="2">The sequence shown here is derived from an EMBL/GenBank/DDBJ whole genome shotgun (WGS) entry which is preliminary data.</text>
</comment>